<dbReference type="EMBL" id="RIAR02000001">
    <property type="protein sequence ID" value="NSL85523.1"/>
    <property type="molecule type" value="Genomic_DNA"/>
</dbReference>
<sequence>MPDLYSITIPTYVINLPERTERLAHITQQFENRPEFDVTIIEACRHEVGALGLFQSMRKIIELAMERDDDVIIICEDDHEFTPDYSREYLLKNIIEAHYQGVDILSGGSGKIDQAVPVTENRYWVALCLSTQFIVVYRSFFQRILDEPFDRTVIADQLFSTMTGNKMVLYPFVSQQKDFGYSDVTPVHNERQGLVQRMFAETAARLDVIRQVYTHYQSGAHLI</sequence>
<name>A0A3S1JID1_9BACT</name>
<comment type="caution">
    <text evidence="1">The sequence shown here is derived from an EMBL/GenBank/DDBJ whole genome shotgun (WGS) entry which is preliminary data.</text>
</comment>
<evidence type="ECO:0000313" key="1">
    <source>
        <dbReference type="EMBL" id="NSL85523.1"/>
    </source>
</evidence>
<keyword evidence="1" id="KW-0808">Transferase</keyword>
<reference evidence="1" key="1">
    <citation type="submission" date="2020-05" db="EMBL/GenBank/DDBJ databases">
        <title>Chitinophaga laudate sp. nov., isolated from a tropical peat swamp.</title>
        <authorList>
            <person name="Goh C.B.S."/>
            <person name="Lee M.S."/>
            <person name="Parimannan S."/>
            <person name="Pasbakhsh P."/>
            <person name="Yule C.M."/>
            <person name="Rajandas H."/>
            <person name="Loke S."/>
            <person name="Croft L."/>
            <person name="Tan J.B.L."/>
        </authorList>
    </citation>
    <scope>NUCLEOTIDE SEQUENCE</scope>
    <source>
        <strain evidence="1">Mgbs1</strain>
    </source>
</reference>
<evidence type="ECO:0000313" key="2">
    <source>
        <dbReference type="Proteomes" id="UP000281028"/>
    </source>
</evidence>
<gene>
    <name evidence="1" type="ORF">ECE50_001685</name>
</gene>
<organism evidence="1 2">
    <name type="scientific">Chitinophaga solisilvae</name>
    <dbReference type="NCBI Taxonomy" id="1233460"/>
    <lineage>
        <taxon>Bacteria</taxon>
        <taxon>Pseudomonadati</taxon>
        <taxon>Bacteroidota</taxon>
        <taxon>Chitinophagia</taxon>
        <taxon>Chitinophagales</taxon>
        <taxon>Chitinophagaceae</taxon>
        <taxon>Chitinophaga</taxon>
    </lineage>
</organism>
<dbReference type="GO" id="GO:0016740">
    <property type="term" value="F:transferase activity"/>
    <property type="evidence" value="ECO:0007669"/>
    <property type="project" value="UniProtKB-KW"/>
</dbReference>
<dbReference type="Proteomes" id="UP000281028">
    <property type="component" value="Unassembled WGS sequence"/>
</dbReference>
<dbReference type="OrthoDB" id="1417318at2"/>
<dbReference type="AlphaFoldDB" id="A0A3S1JID1"/>
<proteinExistence type="predicted"/>
<accession>A0A3S1JID1</accession>
<protein>
    <submittedName>
        <fullName evidence="1">Glycosyl transferase</fullName>
    </submittedName>
</protein>
<keyword evidence="2" id="KW-1185">Reference proteome</keyword>